<accession>A0A2I2F363</accession>
<proteinExistence type="predicted"/>
<name>A0A2I2F363_ASPCN</name>
<sequence length="174" mass="18483">MLNTFILTLLRSLLNTFILILLRSMSNNLRLLLITQQLDSNVLPEHPLREADALSLMGMRVKEGDGLSRPETLFVGEDANAVAVGLGDQLGVYGVGRDADFVLDLDPLARVFGRGVLAARVLCGLVVRVVARAASVVRCHADLRDAVGVGVDAGRHGQDGGCAQSSITHCVGGR</sequence>
<dbReference type="EMBL" id="KZ559168">
    <property type="protein sequence ID" value="PLB35075.1"/>
    <property type="molecule type" value="Genomic_DNA"/>
</dbReference>
<keyword evidence="2" id="KW-1185">Reference proteome</keyword>
<dbReference type="RefSeq" id="XP_024669087.1">
    <property type="nucleotide sequence ID" value="XM_024813891.1"/>
</dbReference>
<dbReference type="GeneID" id="36521051"/>
<gene>
    <name evidence="1" type="ORF">BDW47DRAFT_111156</name>
</gene>
<dbReference type="AlphaFoldDB" id="A0A2I2F363"/>
<evidence type="ECO:0000313" key="1">
    <source>
        <dbReference type="EMBL" id="PLB35075.1"/>
    </source>
</evidence>
<dbReference type="Proteomes" id="UP000234585">
    <property type="component" value="Unassembled WGS sequence"/>
</dbReference>
<organism evidence="1 2">
    <name type="scientific">Aspergillus candidus</name>
    <dbReference type="NCBI Taxonomy" id="41067"/>
    <lineage>
        <taxon>Eukaryota</taxon>
        <taxon>Fungi</taxon>
        <taxon>Dikarya</taxon>
        <taxon>Ascomycota</taxon>
        <taxon>Pezizomycotina</taxon>
        <taxon>Eurotiomycetes</taxon>
        <taxon>Eurotiomycetidae</taxon>
        <taxon>Eurotiales</taxon>
        <taxon>Aspergillaceae</taxon>
        <taxon>Aspergillus</taxon>
        <taxon>Aspergillus subgen. Circumdati</taxon>
    </lineage>
</organism>
<protein>
    <submittedName>
        <fullName evidence="1">Uncharacterized protein</fullName>
    </submittedName>
</protein>
<reference evidence="1 2" key="1">
    <citation type="submission" date="2017-12" db="EMBL/GenBank/DDBJ databases">
        <authorList>
            <consortium name="DOE Joint Genome Institute"/>
            <person name="Haridas S."/>
            <person name="Kjaerbolling I."/>
            <person name="Vesth T.C."/>
            <person name="Frisvad J.C."/>
            <person name="Nybo J.L."/>
            <person name="Theobald S."/>
            <person name="Kuo A."/>
            <person name="Bowyer P."/>
            <person name="Matsuda Y."/>
            <person name="Mondo S."/>
            <person name="Lyhne E.K."/>
            <person name="Kogle M.E."/>
            <person name="Clum A."/>
            <person name="Lipzen A."/>
            <person name="Salamov A."/>
            <person name="Ngan C.Y."/>
            <person name="Daum C."/>
            <person name="Chiniquy J."/>
            <person name="Barry K."/>
            <person name="LaButti K."/>
            <person name="Simmons B.A."/>
            <person name="Magnuson J.K."/>
            <person name="Mortensen U.H."/>
            <person name="Larsen T.O."/>
            <person name="Grigoriev I.V."/>
            <person name="Baker S.E."/>
            <person name="Andersen M.R."/>
            <person name="Nordberg H.P."/>
            <person name="Cantor M.N."/>
            <person name="Hua S.X."/>
        </authorList>
    </citation>
    <scope>NUCLEOTIDE SEQUENCE [LARGE SCALE GENOMIC DNA]</scope>
    <source>
        <strain evidence="1 2">CBS 102.13</strain>
    </source>
</reference>
<evidence type="ECO:0000313" key="2">
    <source>
        <dbReference type="Proteomes" id="UP000234585"/>
    </source>
</evidence>